<feature type="domain" description="DJ-1/PfpI" evidence="1">
    <location>
        <begin position="53"/>
        <end position="214"/>
    </location>
</feature>
<dbReference type="PANTHER" id="PTHR43130">
    <property type="entry name" value="ARAC-FAMILY TRANSCRIPTIONAL REGULATOR"/>
    <property type="match status" value="1"/>
</dbReference>
<dbReference type="GO" id="GO:0006355">
    <property type="term" value="P:regulation of DNA-templated transcription"/>
    <property type="evidence" value="ECO:0000318"/>
    <property type="project" value="GO_Central"/>
</dbReference>
<name>Q7NJ53_GLOVI</name>
<dbReference type="PROSITE" id="PS51318">
    <property type="entry name" value="TAT"/>
    <property type="match status" value="1"/>
</dbReference>
<proteinExistence type="predicted"/>
<gene>
    <name evidence="2" type="ordered locus">gll1979</name>
</gene>
<evidence type="ECO:0000259" key="1">
    <source>
        <dbReference type="Pfam" id="PF01965"/>
    </source>
</evidence>
<dbReference type="STRING" id="251221.gene:10759471"/>
<dbReference type="InParanoid" id="Q7NJ53"/>
<dbReference type="InterPro" id="IPR052158">
    <property type="entry name" value="INH-QAR"/>
</dbReference>
<keyword evidence="3" id="KW-1185">Reference proteome</keyword>
<reference evidence="2 3" key="1">
    <citation type="journal article" date="2003" name="DNA Res.">
        <title>Complete genome structure of Gloeobacter violaceus PCC 7421, a cyanobacterium that lacks thylakoids.</title>
        <authorList>
            <person name="Nakamura Y."/>
            <person name="Kaneko T."/>
            <person name="Sato S."/>
            <person name="Mimuro M."/>
            <person name="Miyashita H."/>
            <person name="Tsuchiya T."/>
            <person name="Sasamoto S."/>
            <person name="Watanabe A."/>
            <person name="Kawashima K."/>
            <person name="Kishida Y."/>
            <person name="Kiyokawa C."/>
            <person name="Kohara M."/>
            <person name="Matsumoto M."/>
            <person name="Matsuno A."/>
            <person name="Nakazaki N."/>
            <person name="Shimpo S."/>
            <person name="Takeuchi C."/>
            <person name="Yamada M."/>
            <person name="Tabata S."/>
        </authorList>
    </citation>
    <scope>NUCLEOTIDE SEQUENCE [LARGE SCALE GENOMIC DNA]</scope>
    <source>
        <strain evidence="3">ATCC 29082 / PCC 7421</strain>
    </source>
</reference>
<dbReference type="CDD" id="cd03139">
    <property type="entry name" value="GATase1_PfpI_2"/>
    <property type="match status" value="1"/>
</dbReference>
<dbReference type="KEGG" id="gvi:gll1979"/>
<sequence>MSLLSDQPPALPARDHLLTRRALLGAVALSALGTTAGEAAAPAMPNPGKQPTRIAMLVYPGFTLLDLVGPHTVFTGMMHTDIQLVWKSKSPVESDTGITIQSTATFDECPDDLDILFAPGGSLPTVELMDDAHVTDFLARKGERARWVTSVCTGSLLLGAAGLLKGYRATSHWVVRDVLAEMGARPVEARVVEDRNRITAGGVTAGIDFGLRLAAKLRGEEYAKALQLAYEYDPEPPFAAGSPRKAGEQVTRFVRDFYASYTTQARAAAQRAQIRLARETVK</sequence>
<accession>Q7NJ53</accession>
<dbReference type="InterPro" id="IPR002818">
    <property type="entry name" value="DJ-1/PfpI"/>
</dbReference>
<evidence type="ECO:0000313" key="2">
    <source>
        <dbReference type="EMBL" id="BAC89920.1"/>
    </source>
</evidence>
<dbReference type="PANTHER" id="PTHR43130:SF2">
    <property type="entry name" value="DJ-1_PFPI DOMAIN-CONTAINING PROTEIN"/>
    <property type="match status" value="1"/>
</dbReference>
<dbReference type="Proteomes" id="UP000000557">
    <property type="component" value="Chromosome"/>
</dbReference>
<organism evidence="2 3">
    <name type="scientific">Gloeobacter violaceus (strain ATCC 29082 / PCC 7421)</name>
    <dbReference type="NCBI Taxonomy" id="251221"/>
    <lineage>
        <taxon>Bacteria</taxon>
        <taxon>Bacillati</taxon>
        <taxon>Cyanobacteriota</taxon>
        <taxon>Cyanophyceae</taxon>
        <taxon>Gloeobacterales</taxon>
        <taxon>Gloeobacteraceae</taxon>
        <taxon>Gloeobacter</taxon>
    </lineage>
</organism>
<dbReference type="AlphaFoldDB" id="Q7NJ53"/>
<evidence type="ECO:0000313" key="3">
    <source>
        <dbReference type="Proteomes" id="UP000000557"/>
    </source>
</evidence>
<dbReference type="FunCoup" id="Q7NJ53">
    <property type="interactions" value="32"/>
</dbReference>
<protein>
    <submittedName>
        <fullName evidence="2">Gll1979 protein</fullName>
    </submittedName>
</protein>
<dbReference type="SUPFAM" id="SSF52317">
    <property type="entry name" value="Class I glutamine amidotransferase-like"/>
    <property type="match status" value="1"/>
</dbReference>
<dbReference type="Pfam" id="PF01965">
    <property type="entry name" value="DJ-1_PfpI"/>
    <property type="match status" value="1"/>
</dbReference>
<dbReference type="HOGENOM" id="CLU_000445_44_1_3"/>
<dbReference type="PATRIC" id="fig|251221.4.peg.2013"/>
<dbReference type="Gene3D" id="3.40.50.880">
    <property type="match status" value="1"/>
</dbReference>
<dbReference type="eggNOG" id="COG0693">
    <property type="taxonomic scope" value="Bacteria"/>
</dbReference>
<dbReference type="EnsemblBacteria" id="BAC89920">
    <property type="protein sequence ID" value="BAC89920"/>
    <property type="gene ID" value="BAC89920"/>
</dbReference>
<dbReference type="InterPro" id="IPR029062">
    <property type="entry name" value="Class_I_gatase-like"/>
</dbReference>
<dbReference type="RefSeq" id="WP_011141977.1">
    <property type="nucleotide sequence ID" value="NC_005125.1"/>
</dbReference>
<reference evidence="2 3" key="2">
    <citation type="journal article" date="2003" name="DNA Res.">
        <title>Complete genome structure of Gloeobacter violaceus PCC 7421, a cyanobacterium that lacks thylakoids (supplement).</title>
        <authorList>
            <person name="Nakamura Y."/>
            <person name="Kaneko T."/>
            <person name="Sato S."/>
            <person name="Mimuro M."/>
            <person name="Miyashita H."/>
            <person name="Tsuchiya T."/>
            <person name="Sasamoto S."/>
            <person name="Watanabe A."/>
            <person name="Kawashima K."/>
            <person name="Kishida Y."/>
            <person name="Kiyokawa C."/>
            <person name="Kohara M."/>
            <person name="Matsumoto M."/>
            <person name="Matsuno A."/>
            <person name="Nakazaki N."/>
            <person name="Shimpo S."/>
            <person name="Takeuchi C."/>
            <person name="Yamada M."/>
            <person name="Tabata S."/>
        </authorList>
    </citation>
    <scope>NUCLEOTIDE SEQUENCE [LARGE SCALE GENOMIC DNA]</scope>
    <source>
        <strain evidence="3">ATCC 29082 / PCC 7421</strain>
    </source>
</reference>
<dbReference type="OrthoDB" id="6382410at2"/>
<dbReference type="PhylomeDB" id="Q7NJ53"/>
<dbReference type="EMBL" id="BA000045">
    <property type="protein sequence ID" value="BAC89920.1"/>
    <property type="molecule type" value="Genomic_DNA"/>
</dbReference>
<dbReference type="InterPro" id="IPR006311">
    <property type="entry name" value="TAT_signal"/>
</dbReference>